<dbReference type="OrthoDB" id="3693562at2"/>
<gene>
    <name evidence="3" type="ORF">F7Q99_02930</name>
</gene>
<accession>A0A6N7KLN3</accession>
<comment type="caution">
    <text evidence="3">The sequence shown here is derived from an EMBL/GenBank/DDBJ whole genome shotgun (WGS) entry which is preliminary data.</text>
</comment>
<sequence>MPFTANEAAYLASQSLARLATVDGRGQPHVVPLGFHYNAELGTVDVTGRGMARSLKYRHVQTHPRVSLVVDDVVDAQRWVVRGIEIRGTAVALRSGGKEILPHVDDELIRITPERIVSWGIDSDCQAPPLARNVVGNGVRA</sequence>
<name>A0A6N7KLN3_9ACTN</name>
<dbReference type="GO" id="GO:0070967">
    <property type="term" value="F:coenzyme F420 binding"/>
    <property type="evidence" value="ECO:0007669"/>
    <property type="project" value="TreeGrafter"/>
</dbReference>
<dbReference type="AlphaFoldDB" id="A0A6N7KLN3"/>
<dbReference type="Gene3D" id="2.30.110.10">
    <property type="entry name" value="Electron Transport, Fmn-binding Protein, Chain A"/>
    <property type="match status" value="1"/>
</dbReference>
<dbReference type="PANTHER" id="PTHR35176:SF6">
    <property type="entry name" value="HEME OXYGENASE HI_0854-RELATED"/>
    <property type="match status" value="1"/>
</dbReference>
<evidence type="ECO:0000259" key="2">
    <source>
        <dbReference type="Pfam" id="PF01243"/>
    </source>
</evidence>
<keyword evidence="1 3" id="KW-0560">Oxidoreductase</keyword>
<dbReference type="InterPro" id="IPR052019">
    <property type="entry name" value="F420H2_bilvrd_red/Heme_oxyg"/>
</dbReference>
<dbReference type="InterPro" id="IPR012349">
    <property type="entry name" value="Split_barrel_FMN-bd"/>
</dbReference>
<proteinExistence type="predicted"/>
<reference evidence="3 4" key="1">
    <citation type="submission" date="2019-09" db="EMBL/GenBank/DDBJ databases">
        <title>Genome Sequences of Streptomyces kaniharaensis ATCC 21070.</title>
        <authorList>
            <person name="Zhu W."/>
            <person name="De Crecy-Lagard V."/>
            <person name="Richards N.G."/>
        </authorList>
    </citation>
    <scope>NUCLEOTIDE SEQUENCE [LARGE SCALE GENOMIC DNA]</scope>
    <source>
        <strain evidence="3 4">SF-557</strain>
    </source>
</reference>
<keyword evidence="4" id="KW-1185">Reference proteome</keyword>
<dbReference type="EMBL" id="WBOF01000001">
    <property type="protein sequence ID" value="MQS11267.1"/>
    <property type="molecule type" value="Genomic_DNA"/>
</dbReference>
<dbReference type="SUPFAM" id="SSF50475">
    <property type="entry name" value="FMN-binding split barrel"/>
    <property type="match status" value="1"/>
</dbReference>
<dbReference type="NCBIfam" id="TIGR04023">
    <property type="entry name" value="PPOX_MSMEG_5819"/>
    <property type="match status" value="1"/>
</dbReference>
<dbReference type="GO" id="GO:0016627">
    <property type="term" value="F:oxidoreductase activity, acting on the CH-CH group of donors"/>
    <property type="evidence" value="ECO:0007669"/>
    <property type="project" value="TreeGrafter"/>
</dbReference>
<dbReference type="EC" id="1.-.-.-" evidence="3"/>
<dbReference type="RefSeq" id="WP_153459939.1">
    <property type="nucleotide sequence ID" value="NZ_WBOF01000001.1"/>
</dbReference>
<evidence type="ECO:0000313" key="3">
    <source>
        <dbReference type="EMBL" id="MQS11267.1"/>
    </source>
</evidence>
<evidence type="ECO:0000313" key="4">
    <source>
        <dbReference type="Proteomes" id="UP000450000"/>
    </source>
</evidence>
<dbReference type="Pfam" id="PF01243">
    <property type="entry name" value="PNPOx_N"/>
    <property type="match status" value="1"/>
</dbReference>
<evidence type="ECO:0000256" key="1">
    <source>
        <dbReference type="ARBA" id="ARBA00023002"/>
    </source>
</evidence>
<dbReference type="InterPro" id="IPR011576">
    <property type="entry name" value="Pyridox_Oxase_N"/>
</dbReference>
<dbReference type="PANTHER" id="PTHR35176">
    <property type="entry name" value="HEME OXYGENASE HI_0854-RELATED"/>
    <property type="match status" value="1"/>
</dbReference>
<feature type="domain" description="Pyridoxamine 5'-phosphate oxidase N-terminal" evidence="2">
    <location>
        <begin position="7"/>
        <end position="96"/>
    </location>
</feature>
<dbReference type="InterPro" id="IPR024031">
    <property type="entry name" value="MSMEG_5819/OxyR"/>
</dbReference>
<protein>
    <submittedName>
        <fullName evidence="3">PPOX class F420-dependent oxidoreductase</fullName>
        <ecNumber evidence="3">1.-.-.-</ecNumber>
    </submittedName>
</protein>
<dbReference type="Proteomes" id="UP000450000">
    <property type="component" value="Unassembled WGS sequence"/>
</dbReference>
<organism evidence="3 4">
    <name type="scientific">Streptomyces kaniharaensis</name>
    <dbReference type="NCBI Taxonomy" id="212423"/>
    <lineage>
        <taxon>Bacteria</taxon>
        <taxon>Bacillati</taxon>
        <taxon>Actinomycetota</taxon>
        <taxon>Actinomycetes</taxon>
        <taxon>Kitasatosporales</taxon>
        <taxon>Streptomycetaceae</taxon>
        <taxon>Streptomyces</taxon>
    </lineage>
</organism>
<dbReference type="GO" id="GO:0005829">
    <property type="term" value="C:cytosol"/>
    <property type="evidence" value="ECO:0007669"/>
    <property type="project" value="TreeGrafter"/>
</dbReference>